<evidence type="ECO:0000313" key="4">
    <source>
        <dbReference type="EMBL" id="KAF9701222.1"/>
    </source>
</evidence>
<sequence>MPIMKDQFSWTPLWPLIVNAPMADNAGGLLAATVTLAGGFGLVGSKTDMGITRRELNIARDTFAAHPEAPQSKSQTLNVGVGFLPFVLKLEDALEVVREFKPAVVWLFAAKKFDDYAEWAKAVREVSPLSKIWIQAGSVASALQIAKQTQPDALCLQGADAGGHGFEKGAGIISLLPETSDAFGEAGIEDIPLLASGGIVDGRGVAAAMSLDAAGVVMGTRFLTSTEALAHPVVQSSIIEARDGGQVTTRSKLFDQLRGPSTWPEVYDGRSLMIKSHKEYVEGISLEDIQKKHQEALKEENLGWKTGLEGRAAIWAGTGVGLVNRVESASQIVEDVREDARKRLNLLQSPSPSGWPARGGT</sequence>
<protein>
    <recommendedName>
        <fullName evidence="6">Nitronate monooxygenase domain-containing protein</fullName>
    </recommendedName>
</protein>
<dbReference type="PANTHER" id="PTHR32332:SF34">
    <property type="entry name" value="2-NITROPROPANE DIOXYGENASE FAMILY, PUTATIVE-RELATED"/>
    <property type="match status" value="1"/>
</dbReference>
<comment type="caution">
    <text evidence="4">The sequence shown here is derived from an EMBL/GenBank/DDBJ whole genome shotgun (WGS) entry which is preliminary data.</text>
</comment>
<dbReference type="OrthoDB" id="2349068at2759"/>
<dbReference type="Gene3D" id="3.20.20.70">
    <property type="entry name" value="Aldolase class I"/>
    <property type="match status" value="1"/>
</dbReference>
<dbReference type="Pfam" id="PF03060">
    <property type="entry name" value="NMO"/>
    <property type="match status" value="1"/>
</dbReference>
<keyword evidence="5" id="KW-1185">Reference proteome</keyword>
<evidence type="ECO:0000256" key="3">
    <source>
        <dbReference type="ARBA" id="ARBA00023002"/>
    </source>
</evidence>
<keyword evidence="2" id="KW-0288">FMN</keyword>
<evidence type="ECO:0000256" key="1">
    <source>
        <dbReference type="ARBA" id="ARBA00022630"/>
    </source>
</evidence>
<dbReference type="InterPro" id="IPR013785">
    <property type="entry name" value="Aldolase_TIM"/>
</dbReference>
<evidence type="ECO:0000256" key="2">
    <source>
        <dbReference type="ARBA" id="ARBA00022643"/>
    </source>
</evidence>
<evidence type="ECO:0000313" key="5">
    <source>
        <dbReference type="Proteomes" id="UP000651452"/>
    </source>
</evidence>
<name>A0A8H7JDN8_9PLEO</name>
<keyword evidence="1" id="KW-0285">Flavoprotein</keyword>
<reference evidence="4" key="2">
    <citation type="submission" date="2020-09" db="EMBL/GenBank/DDBJ databases">
        <title>Reference genome assembly for Australian Ascochyta lentis isolate Al4.</title>
        <authorList>
            <person name="Lee R.C."/>
            <person name="Farfan-Caceres L.M."/>
            <person name="Debler J.W."/>
            <person name="Williams A.H."/>
            <person name="Henares B.M."/>
        </authorList>
    </citation>
    <scope>NUCLEOTIDE SEQUENCE</scope>
    <source>
        <strain evidence="4">Al4</strain>
    </source>
</reference>
<dbReference type="Proteomes" id="UP000651452">
    <property type="component" value="Unassembled WGS sequence"/>
</dbReference>
<evidence type="ECO:0008006" key="6">
    <source>
        <dbReference type="Google" id="ProtNLM"/>
    </source>
</evidence>
<reference evidence="4" key="1">
    <citation type="submission" date="2018-12" db="EMBL/GenBank/DDBJ databases">
        <authorList>
            <person name="Syme R.A."/>
            <person name="Farfan-Caceres L."/>
            <person name="Lichtenzveig J."/>
        </authorList>
    </citation>
    <scope>NUCLEOTIDE SEQUENCE</scope>
    <source>
        <strain evidence="4">Al4</strain>
    </source>
</reference>
<dbReference type="InterPro" id="IPR004136">
    <property type="entry name" value="NMO"/>
</dbReference>
<dbReference type="GO" id="GO:0018580">
    <property type="term" value="F:nitronate monooxygenase activity"/>
    <property type="evidence" value="ECO:0007669"/>
    <property type="project" value="InterPro"/>
</dbReference>
<dbReference type="EMBL" id="RZGK01000002">
    <property type="protein sequence ID" value="KAF9701222.1"/>
    <property type="molecule type" value="Genomic_DNA"/>
</dbReference>
<organism evidence="4 5">
    <name type="scientific">Ascochyta lentis</name>
    <dbReference type="NCBI Taxonomy" id="205686"/>
    <lineage>
        <taxon>Eukaryota</taxon>
        <taxon>Fungi</taxon>
        <taxon>Dikarya</taxon>
        <taxon>Ascomycota</taxon>
        <taxon>Pezizomycotina</taxon>
        <taxon>Dothideomycetes</taxon>
        <taxon>Pleosporomycetidae</taxon>
        <taxon>Pleosporales</taxon>
        <taxon>Pleosporineae</taxon>
        <taxon>Didymellaceae</taxon>
        <taxon>Ascochyta</taxon>
    </lineage>
</organism>
<dbReference type="AlphaFoldDB" id="A0A8H7JDN8"/>
<gene>
    <name evidence="4" type="ORF">EKO04_001005</name>
</gene>
<dbReference type="SUPFAM" id="SSF51412">
    <property type="entry name" value="Inosine monophosphate dehydrogenase (IMPDH)"/>
    <property type="match status" value="1"/>
</dbReference>
<keyword evidence="3" id="KW-0560">Oxidoreductase</keyword>
<dbReference type="CDD" id="cd04730">
    <property type="entry name" value="NPD_like"/>
    <property type="match status" value="1"/>
</dbReference>
<proteinExistence type="predicted"/>
<accession>A0A8H7JDN8</accession>
<dbReference type="PANTHER" id="PTHR32332">
    <property type="entry name" value="2-NITROPROPANE DIOXYGENASE"/>
    <property type="match status" value="1"/>
</dbReference>